<protein>
    <submittedName>
        <fullName evidence="2">Uncharacterized protein</fullName>
    </submittedName>
</protein>
<keyword evidence="3" id="KW-1185">Reference proteome</keyword>
<accession>C5LJX9</accession>
<dbReference type="OrthoDB" id="411330at2759"/>
<proteinExistence type="predicted"/>
<dbReference type="InParanoid" id="C5LJX9"/>
<dbReference type="AlphaFoldDB" id="C5LJX9"/>
<dbReference type="EMBL" id="GG682622">
    <property type="protein sequence ID" value="EER02964.1"/>
    <property type="molecule type" value="Genomic_DNA"/>
</dbReference>
<sequence>MTSPVRTVLILTLSLLTSGTQGSLPITEHVADDIVDQCHKVVIHGVKEASQIAKATNTNKDPRSIWLVGDDRGSFSKHSCEGVKDSPRKDTEESAYKVSTVCDAHPTSLYFEHEYDALMFAVNWGGLETFTVSPEVVGDAWVEENPFSTWWAVKQDLGLSYVRYKNGVPKLRRITLGDFKLYCGVVRSGPIEASGRFELELTCTHEKKMSKTFNLLFKERSTAMMFAANWGGYTLGVPISSSELDGSDVASAEVRINPSTEMATERILTMKSGEKHLCAGVTDIDGKTVKASCATTEIDINFATEQKAEKFAAEWGGFSEVAADLISRSSGVHSGEFSGALLRATSDVCDLGKRIVRGRIEVEGLNGRIRCDRVSEPVNYDSNSDTYVVNAKCQGKTVGIRFKEEDDAWRFSSEWSHFRADVSVNLALITPSLRVEIRPSTTTESASKYALVAATRERFTREDRVGPEGTKTEEKIWYACRKVWTVAQLKSSEHAVRTRCGLSFRGDTPTMEERTDEVDIIFDREKDAKEFAQQWGQYVAVDLEHLEGADLGGRGVVERVDTAAVFKDTFSGAVVGRIFTISGSAYFCGSLKEETGVSMVYKEERYYLTLRCSTDERLESTIEVKLVFKTITACITFGIIWAQLENPVVEMDGSLLRQAYATVQGSNLRLGTPRQILAAKVQYNINADVLRRTLEVEDGIGKVMVHVCAPLTADIANRNGGYVVRAACDEQDATIKHDDADLVKEFAYRWGGLEDPQIRIDNDFIDSCRNVVMGTNSAVHTLEQAWVDHVGRGSASTMMVARRYIKVSLTGGGVDIGVVWLGAAAD</sequence>
<organism evidence="3">
    <name type="scientific">Perkinsus marinus (strain ATCC 50983 / TXsc)</name>
    <dbReference type="NCBI Taxonomy" id="423536"/>
    <lineage>
        <taxon>Eukaryota</taxon>
        <taxon>Sar</taxon>
        <taxon>Alveolata</taxon>
        <taxon>Perkinsozoa</taxon>
        <taxon>Perkinsea</taxon>
        <taxon>Perkinsida</taxon>
        <taxon>Perkinsidae</taxon>
        <taxon>Perkinsus</taxon>
    </lineage>
</organism>
<dbReference type="OMA" id="TEIDINF"/>
<dbReference type="GeneID" id="9051458"/>
<dbReference type="Proteomes" id="UP000007800">
    <property type="component" value="Unassembled WGS sequence"/>
</dbReference>
<dbReference type="RefSeq" id="XP_002771148.1">
    <property type="nucleotide sequence ID" value="XM_002771102.1"/>
</dbReference>
<evidence type="ECO:0000313" key="2">
    <source>
        <dbReference type="EMBL" id="EER02964.1"/>
    </source>
</evidence>
<feature type="chain" id="PRO_5002955126" evidence="1">
    <location>
        <begin position="23"/>
        <end position="826"/>
    </location>
</feature>
<keyword evidence="1" id="KW-0732">Signal</keyword>
<feature type="signal peptide" evidence="1">
    <location>
        <begin position="1"/>
        <end position="22"/>
    </location>
</feature>
<name>C5LJX9_PERM5</name>
<gene>
    <name evidence="2" type="ORF">Pmar_PMAR020373</name>
</gene>
<evidence type="ECO:0000313" key="3">
    <source>
        <dbReference type="Proteomes" id="UP000007800"/>
    </source>
</evidence>
<reference evidence="2 3" key="1">
    <citation type="submission" date="2008-07" db="EMBL/GenBank/DDBJ databases">
        <authorList>
            <person name="El-Sayed N."/>
            <person name="Caler E."/>
            <person name="Inman J."/>
            <person name="Amedeo P."/>
            <person name="Hass B."/>
            <person name="Wortman J."/>
        </authorList>
    </citation>
    <scope>NUCLEOTIDE SEQUENCE [LARGE SCALE GENOMIC DNA]</scope>
    <source>
        <strain evidence="3">ATCC 50983 / TXsc</strain>
    </source>
</reference>
<evidence type="ECO:0000256" key="1">
    <source>
        <dbReference type="SAM" id="SignalP"/>
    </source>
</evidence>